<gene>
    <name evidence="1" type="ORF">SAMN04488051_11041</name>
</gene>
<evidence type="ECO:0000313" key="1">
    <source>
        <dbReference type="EMBL" id="SEA95951.1"/>
    </source>
</evidence>
<dbReference type="Proteomes" id="UP000198773">
    <property type="component" value="Unassembled WGS sequence"/>
</dbReference>
<evidence type="ECO:0008006" key="3">
    <source>
        <dbReference type="Google" id="ProtNLM"/>
    </source>
</evidence>
<organism evidence="1 2">
    <name type="scientific">Alkalimonas amylolytica</name>
    <dbReference type="NCBI Taxonomy" id="152573"/>
    <lineage>
        <taxon>Bacteria</taxon>
        <taxon>Pseudomonadati</taxon>
        <taxon>Pseudomonadota</taxon>
        <taxon>Gammaproteobacteria</taxon>
        <taxon>Alkalimonas</taxon>
    </lineage>
</organism>
<keyword evidence="2" id="KW-1185">Reference proteome</keyword>
<reference evidence="1 2" key="1">
    <citation type="submission" date="2016-10" db="EMBL/GenBank/DDBJ databases">
        <authorList>
            <person name="de Groot N.N."/>
        </authorList>
    </citation>
    <scope>NUCLEOTIDE SEQUENCE [LARGE SCALE GENOMIC DNA]</scope>
    <source>
        <strain evidence="1 2">CGMCC 1.3430</strain>
    </source>
</reference>
<name>A0A1H4FFJ9_ALKAM</name>
<proteinExistence type="predicted"/>
<dbReference type="STRING" id="152573.SAMN04488051_11041"/>
<protein>
    <recommendedName>
        <fullName evidence="3">Restriction endonuclease</fullName>
    </recommendedName>
</protein>
<dbReference type="EMBL" id="FNRM01000010">
    <property type="protein sequence ID" value="SEA95951.1"/>
    <property type="molecule type" value="Genomic_DNA"/>
</dbReference>
<dbReference type="RefSeq" id="WP_091344776.1">
    <property type="nucleotide sequence ID" value="NZ_FNRM01000010.1"/>
</dbReference>
<dbReference type="OrthoDB" id="6092898at2"/>
<dbReference type="AlphaFoldDB" id="A0A1H4FFJ9"/>
<evidence type="ECO:0000313" key="2">
    <source>
        <dbReference type="Proteomes" id="UP000198773"/>
    </source>
</evidence>
<accession>A0A1H4FFJ9</accession>
<sequence length="624" mass="70739">MKLNQVLSALNQIEKSKFITCLDKLCSNAAAYDATIDKTLNKVNRQIKDASGSEISLLFAAVAEHYKVAIEERLTLCDASMALLVNILSRDGNGVARISWLEQLYSREWEVLDSLSRQIQQEINSCIADNYCREHRLKIFNDCLKIAYSNDLKTNRQANISDDERSILNVLAQHLKISHDEVVAIEHLSDPIKAGKETVENCLQDLREMGVIFINRKRSEVLIPDEVVAILNQIQHKELADKHLLRILRVLSDAELANILKSYGKRIRGVSRSERISTIMHSGISVRDMLGRDLYDENESQNKRKERLKQLITDLDIDAERIGQTVDERINVILESLNSATEREFNAMSATGYKEMFDALEENFHGKDPDGRQESLSQRLKREFELEDTEEINVERLRALSITPHDLLYLINNDEMRDLRDTMNLPKKGNPRFHLLDVFASANDKLIENFAALARRDLMGLKESGIDVSEADLGLKFEEATKTILEQMDLNVDEELRKSINTAKDKADIILSISDDDIIIGEAKTCKNGDFAKYSSTSRQIKAYVKRCENQGKSVAQVLIIAPSFSQDFIESAEMDTEVNISLLTADGLKQIYDAYRSKRKPNFSARLLTKGGLLKADLIAKSI</sequence>